<dbReference type="RefSeq" id="WP_175172899.1">
    <property type="nucleotide sequence ID" value="NZ_CADIJX010000001.1"/>
</dbReference>
<evidence type="ECO:0000259" key="8">
    <source>
        <dbReference type="Pfam" id="PF25971"/>
    </source>
</evidence>
<dbReference type="GO" id="GO:0046914">
    <property type="term" value="F:transition metal ion binding"/>
    <property type="evidence" value="ECO:0007669"/>
    <property type="project" value="TreeGrafter"/>
</dbReference>
<feature type="domain" description="CzcB-like barrel-sandwich hybrid" evidence="9">
    <location>
        <begin position="207"/>
        <end position="350"/>
    </location>
</feature>
<evidence type="ECO:0000256" key="4">
    <source>
        <dbReference type="SAM" id="MobiDB-lite"/>
    </source>
</evidence>
<keyword evidence="5" id="KW-0732">Signal</keyword>
<dbReference type="GO" id="GO:0022857">
    <property type="term" value="F:transmembrane transporter activity"/>
    <property type="evidence" value="ECO:0007669"/>
    <property type="project" value="InterPro"/>
</dbReference>
<feature type="coiled-coil region" evidence="3">
    <location>
        <begin position="275"/>
        <end position="309"/>
    </location>
</feature>
<dbReference type="AlphaFoldDB" id="A0A6S6YJE5"/>
<dbReference type="NCBIfam" id="TIGR01730">
    <property type="entry name" value="RND_mfp"/>
    <property type="match status" value="1"/>
</dbReference>
<dbReference type="InterPro" id="IPR058646">
    <property type="entry name" value="CzcB_N"/>
</dbReference>
<reference evidence="11 12" key="1">
    <citation type="submission" date="2020-04" db="EMBL/GenBank/DDBJ databases">
        <authorList>
            <person name="De Canck E."/>
        </authorList>
    </citation>
    <scope>NUCLEOTIDE SEQUENCE [LARGE SCALE GENOMIC DNA]</scope>
    <source>
        <strain evidence="11 12">LMG 3431</strain>
    </source>
</reference>
<feature type="signal peptide" evidence="5">
    <location>
        <begin position="1"/>
        <end position="33"/>
    </location>
</feature>
<dbReference type="EMBL" id="CADIJX010000001">
    <property type="protein sequence ID" value="CAB3627570.1"/>
    <property type="molecule type" value="Genomic_DNA"/>
</dbReference>
<dbReference type="PANTHER" id="PTHR30097:SF4">
    <property type="entry name" value="SLR6042 PROTEIN"/>
    <property type="match status" value="1"/>
</dbReference>
<proteinExistence type="inferred from homology"/>
<evidence type="ECO:0000256" key="3">
    <source>
        <dbReference type="SAM" id="Coils"/>
    </source>
</evidence>
<dbReference type="InterPro" id="IPR051909">
    <property type="entry name" value="MFP_Cation_Efflux"/>
</dbReference>
<dbReference type="Pfam" id="PF25971">
    <property type="entry name" value="CzcB_N"/>
    <property type="match status" value="1"/>
</dbReference>
<dbReference type="Pfam" id="PF25975">
    <property type="entry name" value="CzcB_C"/>
    <property type="match status" value="1"/>
</dbReference>
<sequence length="507" mass="53443">MAKHRIESARAQKALVIAVLSGLLLAPTGGAWAAESASETGHAHSAGATEEGGHGTSAPAESGPNGGEMTRSGSRAVELLLSEDGGQPRLRLWAYDGAKAVSADTLRVTATVKRPNGDTQRLSFKRDKDALVSVETIGEPHFLEVDTEVVMNGAGEPVHAVLEKDEGKIALSAEQISVAGIKTAAAAPAALARSAAFPGEIKFNADRTAHVVPRMAGVVESVSADLGQQVKKGELLATVSSAGLSELRSEWLAAVKRRDLATQNHQRERRLWQEKVSAEQDYQQARTALEEARIAVQNAEQKLRTAGASPQSKDLGILEIRAPFDGVIVEKHIALGEALADTASIFTLSDMRTVWAEFVIAPKDLQDVRVGEQARVTSAAFAETADGKVSYIGSLLGQQTRTATARVTLENPDMAWRPGLFVSVNVVVQTSEASVAVAADAVQTLEDGPAVFIEVPGGFLAQPVTLGKQSDDQVEVLAGLKPGTRYVTANAFVLKSELGKASADHAH</sequence>
<evidence type="ECO:0000256" key="5">
    <source>
        <dbReference type="SAM" id="SignalP"/>
    </source>
</evidence>
<dbReference type="SUPFAM" id="SSF111369">
    <property type="entry name" value="HlyD-like secretion proteins"/>
    <property type="match status" value="1"/>
</dbReference>
<evidence type="ECO:0000313" key="12">
    <source>
        <dbReference type="Proteomes" id="UP000494108"/>
    </source>
</evidence>
<feature type="chain" id="PRO_5029017384" evidence="5">
    <location>
        <begin position="34"/>
        <end position="507"/>
    </location>
</feature>
<dbReference type="GO" id="GO:0015679">
    <property type="term" value="P:plasma membrane copper ion transport"/>
    <property type="evidence" value="ECO:0007669"/>
    <property type="project" value="TreeGrafter"/>
</dbReference>
<name>A0A6S6YJE5_9BURK</name>
<dbReference type="InterPro" id="IPR006143">
    <property type="entry name" value="RND_pump_MFP"/>
</dbReference>
<feature type="region of interest" description="Disordered" evidence="4">
    <location>
        <begin position="31"/>
        <end position="72"/>
    </location>
</feature>
<feature type="domain" description="CzcB-like C-terminal circularly permuted SH3-like" evidence="10">
    <location>
        <begin position="435"/>
        <end position="495"/>
    </location>
</feature>
<feature type="domain" description="CzcB N-terminal" evidence="8">
    <location>
        <begin position="67"/>
        <end position="154"/>
    </location>
</feature>
<keyword evidence="3" id="KW-0175">Coiled coil</keyword>
<dbReference type="GO" id="GO:0060003">
    <property type="term" value="P:copper ion export"/>
    <property type="evidence" value="ECO:0007669"/>
    <property type="project" value="TreeGrafter"/>
</dbReference>
<dbReference type="InterPro" id="IPR058647">
    <property type="entry name" value="BSH_CzcB-like"/>
</dbReference>
<feature type="domain" description="CzcB-like alpha-helical hairpin" evidence="6">
    <location>
        <begin position="246"/>
        <end position="304"/>
    </location>
</feature>
<dbReference type="Proteomes" id="UP000494108">
    <property type="component" value="Unassembled WGS sequence"/>
</dbReference>
<dbReference type="Pfam" id="PF25954">
    <property type="entry name" value="Beta-barrel_RND_2"/>
    <property type="match status" value="1"/>
</dbReference>
<feature type="domain" description="CusB-like beta-barrel" evidence="7">
    <location>
        <begin position="353"/>
        <end position="426"/>
    </location>
</feature>
<dbReference type="InterPro" id="IPR058649">
    <property type="entry name" value="CzcB_C"/>
</dbReference>
<keyword evidence="12" id="KW-1185">Reference proteome</keyword>
<evidence type="ECO:0000259" key="7">
    <source>
        <dbReference type="Pfam" id="PF25954"/>
    </source>
</evidence>
<dbReference type="InterPro" id="IPR058648">
    <property type="entry name" value="HH_CzcB-like"/>
</dbReference>
<keyword evidence="2" id="KW-0813">Transport</keyword>
<evidence type="ECO:0000256" key="2">
    <source>
        <dbReference type="ARBA" id="ARBA00022448"/>
    </source>
</evidence>
<evidence type="ECO:0000256" key="1">
    <source>
        <dbReference type="ARBA" id="ARBA00009477"/>
    </source>
</evidence>
<dbReference type="InterPro" id="IPR058792">
    <property type="entry name" value="Beta-barrel_RND_2"/>
</dbReference>
<dbReference type="GO" id="GO:0016020">
    <property type="term" value="C:membrane"/>
    <property type="evidence" value="ECO:0007669"/>
    <property type="project" value="InterPro"/>
</dbReference>
<dbReference type="Gene3D" id="2.40.30.170">
    <property type="match status" value="1"/>
</dbReference>
<evidence type="ECO:0000259" key="6">
    <source>
        <dbReference type="Pfam" id="PF25893"/>
    </source>
</evidence>
<dbReference type="GO" id="GO:0030288">
    <property type="term" value="C:outer membrane-bounded periplasmic space"/>
    <property type="evidence" value="ECO:0007669"/>
    <property type="project" value="TreeGrafter"/>
</dbReference>
<evidence type="ECO:0000259" key="10">
    <source>
        <dbReference type="Pfam" id="PF25975"/>
    </source>
</evidence>
<dbReference type="Gene3D" id="1.10.287.470">
    <property type="entry name" value="Helix hairpin bin"/>
    <property type="match status" value="1"/>
</dbReference>
<evidence type="ECO:0000313" key="11">
    <source>
        <dbReference type="EMBL" id="CAB3627570.1"/>
    </source>
</evidence>
<dbReference type="FunFam" id="2.40.30.170:FF:000010">
    <property type="entry name" value="Efflux RND transporter periplasmic adaptor subunit"/>
    <property type="match status" value="1"/>
</dbReference>
<dbReference type="Gene3D" id="2.40.50.100">
    <property type="match status" value="1"/>
</dbReference>
<dbReference type="Pfam" id="PF25893">
    <property type="entry name" value="HH_CzcB"/>
    <property type="match status" value="1"/>
</dbReference>
<dbReference type="Gene3D" id="2.40.420.20">
    <property type="match status" value="1"/>
</dbReference>
<organism evidence="11 12">
    <name type="scientific">Achromobacter pestifer</name>
    <dbReference type="NCBI Taxonomy" id="1353889"/>
    <lineage>
        <taxon>Bacteria</taxon>
        <taxon>Pseudomonadati</taxon>
        <taxon>Pseudomonadota</taxon>
        <taxon>Betaproteobacteria</taxon>
        <taxon>Burkholderiales</taxon>
        <taxon>Alcaligenaceae</taxon>
        <taxon>Achromobacter</taxon>
    </lineage>
</organism>
<protein>
    <submittedName>
        <fullName evidence="11">Cobalt-zinc-cadmium resistance protein CzcB</fullName>
    </submittedName>
</protein>
<gene>
    <name evidence="11" type="primary">czcB</name>
    <name evidence="11" type="ORF">LMG3431_00567</name>
</gene>
<comment type="similarity">
    <text evidence="1">Belongs to the membrane fusion protein (MFP) (TC 8.A.1) family.</text>
</comment>
<accession>A0A6S6YJE5</accession>
<dbReference type="PANTHER" id="PTHR30097">
    <property type="entry name" value="CATION EFFLUX SYSTEM PROTEIN CUSB"/>
    <property type="match status" value="1"/>
</dbReference>
<dbReference type="Pfam" id="PF25973">
    <property type="entry name" value="BSH_CzcB"/>
    <property type="match status" value="1"/>
</dbReference>
<evidence type="ECO:0000259" key="9">
    <source>
        <dbReference type="Pfam" id="PF25973"/>
    </source>
</evidence>